<dbReference type="AlphaFoldDB" id="A0AAE1X3Q9"/>
<dbReference type="EMBL" id="JACGWL010000004">
    <property type="protein sequence ID" value="KAK4404536.1"/>
    <property type="molecule type" value="Genomic_DNA"/>
</dbReference>
<keyword evidence="2" id="KW-1185">Reference proteome</keyword>
<dbReference type="Gene3D" id="3.60.10.10">
    <property type="entry name" value="Endonuclease/exonuclease/phosphatase"/>
    <property type="match status" value="1"/>
</dbReference>
<proteinExistence type="predicted"/>
<dbReference type="Proteomes" id="UP001289374">
    <property type="component" value="Unassembled WGS sequence"/>
</dbReference>
<evidence type="ECO:0000313" key="2">
    <source>
        <dbReference type="Proteomes" id="UP001289374"/>
    </source>
</evidence>
<dbReference type="PANTHER" id="PTHR33710:SF71">
    <property type="entry name" value="ENDONUCLEASE_EXONUCLEASE_PHOSPHATASE DOMAIN-CONTAINING PROTEIN"/>
    <property type="match status" value="1"/>
</dbReference>
<organism evidence="1 2">
    <name type="scientific">Sesamum angolense</name>
    <dbReference type="NCBI Taxonomy" id="2727404"/>
    <lineage>
        <taxon>Eukaryota</taxon>
        <taxon>Viridiplantae</taxon>
        <taxon>Streptophyta</taxon>
        <taxon>Embryophyta</taxon>
        <taxon>Tracheophyta</taxon>
        <taxon>Spermatophyta</taxon>
        <taxon>Magnoliopsida</taxon>
        <taxon>eudicotyledons</taxon>
        <taxon>Gunneridae</taxon>
        <taxon>Pentapetalae</taxon>
        <taxon>asterids</taxon>
        <taxon>lamiids</taxon>
        <taxon>Lamiales</taxon>
        <taxon>Pedaliaceae</taxon>
        <taxon>Sesamum</taxon>
    </lineage>
</organism>
<accession>A0AAE1X3Q9</accession>
<evidence type="ECO:0000313" key="1">
    <source>
        <dbReference type="EMBL" id="KAK4404536.1"/>
    </source>
</evidence>
<protein>
    <submittedName>
        <fullName evidence="1">Uncharacterized protein</fullName>
    </submittedName>
</protein>
<dbReference type="SUPFAM" id="SSF56219">
    <property type="entry name" value="DNase I-like"/>
    <property type="match status" value="1"/>
</dbReference>
<comment type="caution">
    <text evidence="1">The sequence shown here is derived from an EMBL/GenBank/DDBJ whole genome shotgun (WGS) entry which is preliminary data.</text>
</comment>
<gene>
    <name evidence="1" type="ORF">Sango_0822200</name>
</gene>
<reference evidence="1" key="2">
    <citation type="journal article" date="2024" name="Plant">
        <title>Genomic evolution and insights into agronomic trait innovations of Sesamum species.</title>
        <authorList>
            <person name="Miao H."/>
            <person name="Wang L."/>
            <person name="Qu L."/>
            <person name="Liu H."/>
            <person name="Sun Y."/>
            <person name="Le M."/>
            <person name="Wang Q."/>
            <person name="Wei S."/>
            <person name="Zheng Y."/>
            <person name="Lin W."/>
            <person name="Duan Y."/>
            <person name="Cao H."/>
            <person name="Xiong S."/>
            <person name="Wang X."/>
            <person name="Wei L."/>
            <person name="Li C."/>
            <person name="Ma Q."/>
            <person name="Ju M."/>
            <person name="Zhao R."/>
            <person name="Li G."/>
            <person name="Mu C."/>
            <person name="Tian Q."/>
            <person name="Mei H."/>
            <person name="Zhang T."/>
            <person name="Gao T."/>
            <person name="Zhang H."/>
        </authorList>
    </citation>
    <scope>NUCLEOTIDE SEQUENCE</scope>
    <source>
        <strain evidence="1">K16</strain>
    </source>
</reference>
<dbReference type="InterPro" id="IPR036691">
    <property type="entry name" value="Endo/exonu/phosph_ase_sf"/>
</dbReference>
<sequence>MGGFNTIVDMSEVCGASRDNSAAMDEFKGCLTETGLITLPMKGNTFTWHNYSTDSRSLWKRLDRMLVNKRWLELWPGRYYVSLNPRALNHSPLVLKGELQNPPIMLFRFDNYLASSLNFIPVVHSIWRNQVVGTSMYSVTRKLKALKPLFKQQRKKKGDLSKNVKQAKDFLDVDQNILNTDRHNTLLIRLEHCCRLVYLKAVKLEQCMV</sequence>
<name>A0AAE1X3Q9_9LAMI</name>
<dbReference type="PANTHER" id="PTHR33710">
    <property type="entry name" value="BNAC02G09200D PROTEIN"/>
    <property type="match status" value="1"/>
</dbReference>
<reference evidence="1" key="1">
    <citation type="submission" date="2020-06" db="EMBL/GenBank/DDBJ databases">
        <authorList>
            <person name="Li T."/>
            <person name="Hu X."/>
            <person name="Zhang T."/>
            <person name="Song X."/>
            <person name="Zhang H."/>
            <person name="Dai N."/>
            <person name="Sheng W."/>
            <person name="Hou X."/>
            <person name="Wei L."/>
        </authorList>
    </citation>
    <scope>NUCLEOTIDE SEQUENCE</scope>
    <source>
        <strain evidence="1">K16</strain>
        <tissue evidence="1">Leaf</tissue>
    </source>
</reference>